<evidence type="ECO:0000256" key="6">
    <source>
        <dbReference type="ARBA" id="ARBA00022679"/>
    </source>
</evidence>
<dbReference type="InterPro" id="IPR044878">
    <property type="entry name" value="UbiA_sf"/>
</dbReference>
<dbReference type="Pfam" id="PF01040">
    <property type="entry name" value="UbiA"/>
    <property type="match status" value="1"/>
</dbReference>
<evidence type="ECO:0000256" key="3">
    <source>
        <dbReference type="ARBA" id="ARBA00005985"/>
    </source>
</evidence>
<dbReference type="UniPathway" id="UPA00079"/>
<comment type="caution">
    <text evidence="11">The sequence shown here is derived from an EMBL/GenBank/DDBJ whole genome shotgun (WGS) entry which is preliminary data.</text>
</comment>
<dbReference type="EMBL" id="PZQS01000002">
    <property type="protein sequence ID" value="PVD35574.1"/>
    <property type="molecule type" value="Genomic_DNA"/>
</dbReference>
<comment type="similarity">
    <text evidence="3">Belongs to the UbiA prenyltransferase family.</text>
</comment>
<dbReference type="PANTHER" id="PTHR13929">
    <property type="entry name" value="1,4-DIHYDROXY-2-NAPHTHOATE OCTAPRENYLTRANSFERASE"/>
    <property type="match status" value="1"/>
</dbReference>
<comment type="pathway">
    <text evidence="2">Quinol/quinone metabolism; menaquinone biosynthesis.</text>
</comment>
<dbReference type="InterPro" id="IPR000537">
    <property type="entry name" value="UbiA_prenyltransferase"/>
</dbReference>
<feature type="transmembrane region" description="Helical" evidence="10">
    <location>
        <begin position="106"/>
        <end position="129"/>
    </location>
</feature>
<feature type="transmembrane region" description="Helical" evidence="10">
    <location>
        <begin position="183"/>
        <end position="200"/>
    </location>
</feature>
<protein>
    <recommendedName>
        <fullName evidence="13">UbiA prenyltransferase domain-containing protein 1</fullName>
    </recommendedName>
</protein>
<dbReference type="STRING" id="400727.A0A2T7PQ78"/>
<name>A0A2T7PQ78_POMCA</name>
<evidence type="ECO:0000313" key="12">
    <source>
        <dbReference type="Proteomes" id="UP000245119"/>
    </source>
</evidence>
<dbReference type="OMA" id="QWIEGAR"/>
<evidence type="ECO:0000256" key="9">
    <source>
        <dbReference type="ARBA" id="ARBA00023136"/>
    </source>
</evidence>
<dbReference type="GO" id="GO:0004659">
    <property type="term" value="F:prenyltransferase activity"/>
    <property type="evidence" value="ECO:0007669"/>
    <property type="project" value="UniProtKB-KW"/>
</dbReference>
<feature type="transmembrane region" description="Helical" evidence="10">
    <location>
        <begin position="155"/>
        <end position="176"/>
    </location>
</feature>
<dbReference type="PANTHER" id="PTHR13929:SF0">
    <property type="entry name" value="UBIA PRENYLTRANSFERASE DOMAIN-CONTAINING PROTEIN 1"/>
    <property type="match status" value="1"/>
</dbReference>
<dbReference type="GO" id="GO:0042371">
    <property type="term" value="P:vitamin K biosynthetic process"/>
    <property type="evidence" value="ECO:0007669"/>
    <property type="project" value="TreeGrafter"/>
</dbReference>
<feature type="transmembrane region" description="Helical" evidence="10">
    <location>
        <begin position="296"/>
        <end position="318"/>
    </location>
</feature>
<feature type="transmembrane region" description="Helical" evidence="10">
    <location>
        <begin position="269"/>
        <end position="290"/>
    </location>
</feature>
<organism evidence="11 12">
    <name type="scientific">Pomacea canaliculata</name>
    <name type="common">Golden apple snail</name>
    <dbReference type="NCBI Taxonomy" id="400727"/>
    <lineage>
        <taxon>Eukaryota</taxon>
        <taxon>Metazoa</taxon>
        <taxon>Spiralia</taxon>
        <taxon>Lophotrochozoa</taxon>
        <taxon>Mollusca</taxon>
        <taxon>Gastropoda</taxon>
        <taxon>Caenogastropoda</taxon>
        <taxon>Architaenioglossa</taxon>
        <taxon>Ampullarioidea</taxon>
        <taxon>Ampullariidae</taxon>
        <taxon>Pomacea</taxon>
    </lineage>
</organism>
<evidence type="ECO:0008006" key="13">
    <source>
        <dbReference type="Google" id="ProtNLM"/>
    </source>
</evidence>
<dbReference type="OrthoDB" id="203513at2759"/>
<feature type="transmembrane region" description="Helical" evidence="10">
    <location>
        <begin position="339"/>
        <end position="357"/>
    </location>
</feature>
<keyword evidence="6" id="KW-0808">Transferase</keyword>
<dbReference type="GO" id="GO:0009234">
    <property type="term" value="P:menaquinone biosynthetic process"/>
    <property type="evidence" value="ECO:0007669"/>
    <property type="project" value="UniProtKB-UniPathway"/>
</dbReference>
<keyword evidence="5" id="KW-0637">Prenyltransferase</keyword>
<keyword evidence="12" id="KW-1185">Reference proteome</keyword>
<proteinExistence type="inferred from homology"/>
<gene>
    <name evidence="11" type="ORF">C0Q70_02537</name>
</gene>
<dbReference type="CDD" id="cd13962">
    <property type="entry name" value="PT_UbiA_UBIAD1"/>
    <property type="match status" value="1"/>
</dbReference>
<dbReference type="Gene3D" id="1.20.120.1780">
    <property type="entry name" value="UbiA prenyltransferase"/>
    <property type="match status" value="1"/>
</dbReference>
<dbReference type="AlphaFoldDB" id="A0A2T7PQ78"/>
<evidence type="ECO:0000256" key="7">
    <source>
        <dbReference type="ARBA" id="ARBA00022692"/>
    </source>
</evidence>
<evidence type="ECO:0000256" key="10">
    <source>
        <dbReference type="SAM" id="Phobius"/>
    </source>
</evidence>
<keyword evidence="7 10" id="KW-0812">Transmembrane</keyword>
<dbReference type="GO" id="GO:0005783">
    <property type="term" value="C:endoplasmic reticulum"/>
    <property type="evidence" value="ECO:0007669"/>
    <property type="project" value="TreeGrafter"/>
</dbReference>
<dbReference type="InterPro" id="IPR026046">
    <property type="entry name" value="UBIAD1"/>
</dbReference>
<keyword evidence="4" id="KW-0474">Menaquinone biosynthesis</keyword>
<reference evidence="11 12" key="1">
    <citation type="submission" date="2018-04" db="EMBL/GenBank/DDBJ databases">
        <title>The genome of golden apple snail Pomacea canaliculata provides insight into stress tolerance and invasive adaptation.</title>
        <authorList>
            <person name="Liu C."/>
            <person name="Liu B."/>
            <person name="Ren Y."/>
            <person name="Zhang Y."/>
            <person name="Wang H."/>
            <person name="Li S."/>
            <person name="Jiang F."/>
            <person name="Yin L."/>
            <person name="Zhang G."/>
            <person name="Qian W."/>
            <person name="Fan W."/>
        </authorList>
    </citation>
    <scope>NUCLEOTIDE SEQUENCE [LARGE SCALE GENOMIC DNA]</scope>
    <source>
        <strain evidence="11">SZHN2017</strain>
        <tissue evidence="11">Muscle</tissue>
    </source>
</reference>
<evidence type="ECO:0000313" key="11">
    <source>
        <dbReference type="EMBL" id="PVD35574.1"/>
    </source>
</evidence>
<evidence type="ECO:0000256" key="2">
    <source>
        <dbReference type="ARBA" id="ARBA00004863"/>
    </source>
</evidence>
<dbReference type="Proteomes" id="UP000245119">
    <property type="component" value="Linkage Group LG2"/>
</dbReference>
<evidence type="ECO:0000256" key="1">
    <source>
        <dbReference type="ARBA" id="ARBA00004141"/>
    </source>
</evidence>
<feature type="transmembrane region" description="Helical" evidence="10">
    <location>
        <begin position="206"/>
        <end position="228"/>
    </location>
</feature>
<accession>A0A2T7PQ78</accession>
<dbReference type="GO" id="GO:0000139">
    <property type="term" value="C:Golgi membrane"/>
    <property type="evidence" value="ECO:0007669"/>
    <property type="project" value="TreeGrafter"/>
</dbReference>
<sequence length="366" mass="40225">MTIQQSKMSENVVVMPESERRTAVTSFTLKDGENCGISSVTKNGVTNDFAEDLTIRSPVGGELTNKRNVIGKYLAALRPWSFPASITPVALGTTLAYKTTGSFHPVIFGTTIFTALCVHAAGNLVNTYYDYLRGIDNKKSDDRTLVDKVMSPNDVAWYGGLLYFCGCLGYLTLTFISSAKTEHLTLVYFCGLSSSFLYTGGLGLKYVALGDLLIVVTFGPLTVVFAYLSQSGQLNTFPLFYALPIALNTEAILHSNNARDMESDRQAGIITLAILLGQTGSYMLFCILLFVPYIIFIIFGLHFTVWMFLPVFSIIFAFELEKQFRRCEMDTVPQQVAKLNLIMGSLYIVACLVSQGSDLPTISSSL</sequence>
<dbReference type="Gene3D" id="1.10.357.140">
    <property type="entry name" value="UbiA prenyltransferase"/>
    <property type="match status" value="1"/>
</dbReference>
<evidence type="ECO:0000256" key="8">
    <source>
        <dbReference type="ARBA" id="ARBA00022989"/>
    </source>
</evidence>
<evidence type="ECO:0000256" key="5">
    <source>
        <dbReference type="ARBA" id="ARBA00022602"/>
    </source>
</evidence>
<evidence type="ECO:0000256" key="4">
    <source>
        <dbReference type="ARBA" id="ARBA00022428"/>
    </source>
</evidence>
<keyword evidence="9 10" id="KW-0472">Membrane</keyword>
<keyword evidence="8 10" id="KW-1133">Transmembrane helix</keyword>
<comment type="subcellular location">
    <subcellularLocation>
        <location evidence="1">Membrane</location>
        <topology evidence="1">Multi-pass membrane protein</topology>
    </subcellularLocation>
</comment>